<proteinExistence type="predicted"/>
<accession>A0A183TTQ9</accession>
<reference evidence="4" key="1">
    <citation type="submission" date="2016-06" db="UniProtKB">
        <authorList>
            <consortium name="WormBaseParasite"/>
        </authorList>
    </citation>
    <scope>IDENTIFICATION</scope>
</reference>
<keyword evidence="3" id="KW-1185">Reference proteome</keyword>
<sequence>MFVKDVWDVAAAEPKEEVEPPKPEETQKTPKKSKKKAKKTKNSQEILPEEPKSEEETAPRELTEKERQRLAEEAEIDLIADSFGSGVHVAASQQDDFKFGDPQTEKDFVTLASKLSEKIRKFEGKTKKKAGKTAKLIVERKDDYDYDMGGDEDFDDFI</sequence>
<protein>
    <submittedName>
        <fullName evidence="4">Eukaryotic translation initiation factor 3 30 kDa subunit</fullName>
    </submittedName>
</protein>
<dbReference type="WBParaSite" id="SSLN_0002059401-mRNA-1">
    <property type="protein sequence ID" value="SSLN_0002059401-mRNA-1"/>
    <property type="gene ID" value="SSLN_0002059401"/>
</dbReference>
<gene>
    <name evidence="2" type="ORF">SSLN_LOCUS19857</name>
</gene>
<dbReference type="OrthoDB" id="20381at2759"/>
<feature type="region of interest" description="Disordered" evidence="1">
    <location>
        <begin position="1"/>
        <end position="68"/>
    </location>
</feature>
<evidence type="ECO:0000313" key="3">
    <source>
        <dbReference type="Proteomes" id="UP000275846"/>
    </source>
</evidence>
<reference evidence="2 3" key="2">
    <citation type="submission" date="2018-11" db="EMBL/GenBank/DDBJ databases">
        <authorList>
            <consortium name="Pathogen Informatics"/>
        </authorList>
    </citation>
    <scope>NUCLEOTIDE SEQUENCE [LARGE SCALE GENOMIC DNA]</scope>
    <source>
        <strain evidence="2 3">NST_G2</strain>
    </source>
</reference>
<evidence type="ECO:0000313" key="2">
    <source>
        <dbReference type="EMBL" id="VDM06243.1"/>
    </source>
</evidence>
<dbReference type="PANTHER" id="PTHR21681:SF0">
    <property type="entry name" value="EUKARYOTIC TRANSLATION INITIATION FACTOR 3 SUBUNIT J"/>
    <property type="match status" value="1"/>
</dbReference>
<name>A0A183TTQ9_SCHSO</name>
<dbReference type="STRING" id="70667.A0A183TTQ9"/>
<organism evidence="4">
    <name type="scientific">Schistocephalus solidus</name>
    <name type="common">Tapeworm</name>
    <dbReference type="NCBI Taxonomy" id="70667"/>
    <lineage>
        <taxon>Eukaryota</taxon>
        <taxon>Metazoa</taxon>
        <taxon>Spiralia</taxon>
        <taxon>Lophotrochozoa</taxon>
        <taxon>Platyhelminthes</taxon>
        <taxon>Cestoda</taxon>
        <taxon>Eucestoda</taxon>
        <taxon>Diphyllobothriidea</taxon>
        <taxon>Diphyllobothriidae</taxon>
        <taxon>Schistocephalus</taxon>
    </lineage>
</organism>
<dbReference type="GO" id="GO:0003743">
    <property type="term" value="F:translation initiation factor activity"/>
    <property type="evidence" value="ECO:0007669"/>
    <property type="project" value="InterPro"/>
</dbReference>
<feature type="compositionally biased region" description="Basic and acidic residues" evidence="1">
    <location>
        <begin position="13"/>
        <end position="28"/>
    </location>
</feature>
<dbReference type="Pfam" id="PF08597">
    <property type="entry name" value="eIF3_subunit"/>
    <property type="match status" value="1"/>
</dbReference>
<dbReference type="PANTHER" id="PTHR21681">
    <property type="entry name" value="EUKARYOTIC TRANSLATION INITIATION FACTOR 3 SUBUNIT J"/>
    <property type="match status" value="1"/>
</dbReference>
<feature type="compositionally biased region" description="Basic and acidic residues" evidence="1">
    <location>
        <begin position="49"/>
        <end position="68"/>
    </location>
</feature>
<feature type="compositionally biased region" description="Basic residues" evidence="1">
    <location>
        <begin position="29"/>
        <end position="41"/>
    </location>
</feature>
<dbReference type="GO" id="GO:0005852">
    <property type="term" value="C:eukaryotic translation initiation factor 3 complex"/>
    <property type="evidence" value="ECO:0007669"/>
    <property type="project" value="InterPro"/>
</dbReference>
<dbReference type="EMBL" id="UYSU01049868">
    <property type="protein sequence ID" value="VDM06243.1"/>
    <property type="molecule type" value="Genomic_DNA"/>
</dbReference>
<dbReference type="InterPro" id="IPR013906">
    <property type="entry name" value="eIF3j"/>
</dbReference>
<dbReference type="AlphaFoldDB" id="A0A183TTQ9"/>
<evidence type="ECO:0000313" key="4">
    <source>
        <dbReference type="WBParaSite" id="SSLN_0002059401-mRNA-1"/>
    </source>
</evidence>
<evidence type="ECO:0000256" key="1">
    <source>
        <dbReference type="SAM" id="MobiDB-lite"/>
    </source>
</evidence>
<dbReference type="Proteomes" id="UP000275846">
    <property type="component" value="Unassembled WGS sequence"/>
</dbReference>